<dbReference type="AlphaFoldDB" id="A0A7R8Z0B7"/>
<gene>
    <name evidence="2" type="ORF">HERILL_LOCUS14826</name>
</gene>
<name>A0A7R8Z0B7_HERIL</name>
<organism evidence="2 3">
    <name type="scientific">Hermetia illucens</name>
    <name type="common">Black soldier fly</name>
    <dbReference type="NCBI Taxonomy" id="343691"/>
    <lineage>
        <taxon>Eukaryota</taxon>
        <taxon>Metazoa</taxon>
        <taxon>Ecdysozoa</taxon>
        <taxon>Arthropoda</taxon>
        <taxon>Hexapoda</taxon>
        <taxon>Insecta</taxon>
        <taxon>Pterygota</taxon>
        <taxon>Neoptera</taxon>
        <taxon>Endopterygota</taxon>
        <taxon>Diptera</taxon>
        <taxon>Brachycera</taxon>
        <taxon>Stratiomyomorpha</taxon>
        <taxon>Stratiomyidae</taxon>
        <taxon>Hermetiinae</taxon>
        <taxon>Hermetia</taxon>
    </lineage>
</organism>
<evidence type="ECO:0000313" key="2">
    <source>
        <dbReference type="EMBL" id="CAD7092469.1"/>
    </source>
</evidence>
<reference evidence="2 3" key="1">
    <citation type="submission" date="2020-11" db="EMBL/GenBank/DDBJ databases">
        <authorList>
            <person name="Wallbank WR R."/>
            <person name="Pardo Diaz C."/>
            <person name="Kozak K."/>
            <person name="Martin S."/>
            <person name="Jiggins C."/>
            <person name="Moest M."/>
            <person name="Warren A I."/>
            <person name="Generalovic N T."/>
            <person name="Byers J.R.P. K."/>
            <person name="Montejo-Kovacevich G."/>
            <person name="Yen C E."/>
        </authorList>
    </citation>
    <scope>NUCLEOTIDE SEQUENCE [LARGE SCALE GENOMIC DNA]</scope>
</reference>
<proteinExistence type="predicted"/>
<feature type="region of interest" description="Disordered" evidence="1">
    <location>
        <begin position="1"/>
        <end position="24"/>
    </location>
</feature>
<evidence type="ECO:0000256" key="1">
    <source>
        <dbReference type="SAM" id="MobiDB-lite"/>
    </source>
</evidence>
<dbReference type="Proteomes" id="UP000594454">
    <property type="component" value="Chromosome 6"/>
</dbReference>
<sequence length="92" mass="10365">MQMITEPIESGSVKVPAQAETADTSADGWTVPTWQSYLSTLRSLETLADGIIDIFCSAAYFPEHSNYRRVFDSGRREKEKNFRVSFPPCSIK</sequence>
<dbReference type="InParanoid" id="A0A7R8Z0B7"/>
<accession>A0A7R8Z0B7</accession>
<dbReference type="EMBL" id="LR899014">
    <property type="protein sequence ID" value="CAD7092469.1"/>
    <property type="molecule type" value="Genomic_DNA"/>
</dbReference>
<evidence type="ECO:0000313" key="3">
    <source>
        <dbReference type="Proteomes" id="UP000594454"/>
    </source>
</evidence>
<protein>
    <submittedName>
        <fullName evidence="2">Uncharacterized protein</fullName>
    </submittedName>
</protein>
<keyword evidence="3" id="KW-1185">Reference proteome</keyword>